<evidence type="ECO:0000313" key="2">
    <source>
        <dbReference type="Proteomes" id="UP001604336"/>
    </source>
</evidence>
<keyword evidence="2" id="KW-1185">Reference proteome</keyword>
<accession>A0ABD1V8E8</accession>
<gene>
    <name evidence="1" type="ORF">Adt_06962</name>
</gene>
<comment type="caution">
    <text evidence="1">The sequence shown here is derived from an EMBL/GenBank/DDBJ whole genome shotgun (WGS) entry which is preliminary data.</text>
</comment>
<dbReference type="EMBL" id="JBFOLK010000002">
    <property type="protein sequence ID" value="KAL2533611.1"/>
    <property type="molecule type" value="Genomic_DNA"/>
</dbReference>
<reference evidence="2" key="1">
    <citation type="submission" date="2024-07" db="EMBL/GenBank/DDBJ databases">
        <title>Two chromosome-level genome assemblies of Korean endemic species Abeliophyllum distichum and Forsythia ovata (Oleaceae).</title>
        <authorList>
            <person name="Jang H."/>
        </authorList>
    </citation>
    <scope>NUCLEOTIDE SEQUENCE [LARGE SCALE GENOMIC DNA]</scope>
</reference>
<evidence type="ECO:0008006" key="3">
    <source>
        <dbReference type="Google" id="ProtNLM"/>
    </source>
</evidence>
<dbReference type="AlphaFoldDB" id="A0ABD1V8E8"/>
<protein>
    <recommendedName>
        <fullName evidence="3">NADH-plastoquinone oxidoreductase subunit 5</fullName>
    </recommendedName>
</protein>
<evidence type="ECO:0000313" key="1">
    <source>
        <dbReference type="EMBL" id="KAL2533611.1"/>
    </source>
</evidence>
<proteinExistence type="predicted"/>
<sequence length="108" mass="11352">MLSPVITASSCTSLLVAGNSKRREYSSSFESGLIIITPAPEPLLFDDPSTYIFHSVLASSSSLDFGGEVSSTIKSTNAWAFMAVLGLNSMSNSVSSIAHFNNLLDVSG</sequence>
<dbReference type="Proteomes" id="UP001604336">
    <property type="component" value="Unassembled WGS sequence"/>
</dbReference>
<organism evidence="1 2">
    <name type="scientific">Abeliophyllum distichum</name>
    <dbReference type="NCBI Taxonomy" id="126358"/>
    <lineage>
        <taxon>Eukaryota</taxon>
        <taxon>Viridiplantae</taxon>
        <taxon>Streptophyta</taxon>
        <taxon>Embryophyta</taxon>
        <taxon>Tracheophyta</taxon>
        <taxon>Spermatophyta</taxon>
        <taxon>Magnoliopsida</taxon>
        <taxon>eudicotyledons</taxon>
        <taxon>Gunneridae</taxon>
        <taxon>Pentapetalae</taxon>
        <taxon>asterids</taxon>
        <taxon>lamiids</taxon>
        <taxon>Lamiales</taxon>
        <taxon>Oleaceae</taxon>
        <taxon>Forsythieae</taxon>
        <taxon>Abeliophyllum</taxon>
    </lineage>
</organism>
<name>A0ABD1V8E8_9LAMI</name>